<feature type="signal peptide" evidence="2">
    <location>
        <begin position="1"/>
        <end position="22"/>
    </location>
</feature>
<evidence type="ECO:0000256" key="2">
    <source>
        <dbReference type="SAM" id="SignalP"/>
    </source>
</evidence>
<dbReference type="CDD" id="cd00118">
    <property type="entry name" value="LysM"/>
    <property type="match status" value="1"/>
</dbReference>
<dbReference type="PANTHER" id="PTHR48148">
    <property type="entry name" value="KERATINOCYTE PROLINE-RICH PROTEIN"/>
    <property type="match status" value="1"/>
</dbReference>
<organism evidence="4 5">
    <name type="scientific">Geomonas oryzisoli</name>
    <dbReference type="NCBI Taxonomy" id="2847992"/>
    <lineage>
        <taxon>Bacteria</taxon>
        <taxon>Pseudomonadati</taxon>
        <taxon>Thermodesulfobacteriota</taxon>
        <taxon>Desulfuromonadia</taxon>
        <taxon>Geobacterales</taxon>
        <taxon>Geobacteraceae</taxon>
        <taxon>Geomonas</taxon>
    </lineage>
</organism>
<name>A0ABX8J5H4_9BACT</name>
<evidence type="ECO:0000259" key="3">
    <source>
        <dbReference type="PROSITE" id="PS51782"/>
    </source>
</evidence>
<protein>
    <submittedName>
        <fullName evidence="4">LysM peptidoglycan-binding domain-containing protein</fullName>
    </submittedName>
</protein>
<evidence type="ECO:0000256" key="1">
    <source>
        <dbReference type="SAM" id="MobiDB-lite"/>
    </source>
</evidence>
<keyword evidence="2" id="KW-0732">Signal</keyword>
<feature type="compositionally biased region" description="Pro residues" evidence="1">
    <location>
        <begin position="179"/>
        <end position="237"/>
    </location>
</feature>
<feature type="compositionally biased region" description="Pro residues" evidence="1">
    <location>
        <begin position="155"/>
        <end position="169"/>
    </location>
</feature>
<feature type="compositionally biased region" description="Basic and acidic residues" evidence="1">
    <location>
        <begin position="50"/>
        <end position="75"/>
    </location>
</feature>
<dbReference type="Proteomes" id="UP000683557">
    <property type="component" value="Chromosome"/>
</dbReference>
<dbReference type="RefSeq" id="WP_216800275.1">
    <property type="nucleotide sequence ID" value="NZ_CP076723.1"/>
</dbReference>
<feature type="compositionally biased region" description="Low complexity" evidence="1">
    <location>
        <begin position="238"/>
        <end position="257"/>
    </location>
</feature>
<gene>
    <name evidence="4" type="ORF">KP004_20700</name>
</gene>
<evidence type="ECO:0000313" key="5">
    <source>
        <dbReference type="Proteomes" id="UP000683557"/>
    </source>
</evidence>
<evidence type="ECO:0000313" key="4">
    <source>
        <dbReference type="EMBL" id="QWV93545.1"/>
    </source>
</evidence>
<feature type="chain" id="PRO_5047152707" evidence="2">
    <location>
        <begin position="23"/>
        <end position="420"/>
    </location>
</feature>
<feature type="region of interest" description="Disordered" evidence="1">
    <location>
        <begin position="38"/>
        <end position="79"/>
    </location>
</feature>
<dbReference type="Pfam" id="PF01476">
    <property type="entry name" value="LysM"/>
    <property type="match status" value="1"/>
</dbReference>
<keyword evidence="5" id="KW-1185">Reference proteome</keyword>
<accession>A0ABX8J5H4</accession>
<dbReference type="PANTHER" id="PTHR48148:SF3">
    <property type="entry name" value="KERATINOCYTE PROLINE-RICH PROTEIN"/>
    <property type="match status" value="1"/>
</dbReference>
<dbReference type="PROSITE" id="PS51782">
    <property type="entry name" value="LYSM"/>
    <property type="match status" value="1"/>
</dbReference>
<dbReference type="EMBL" id="CP076723">
    <property type="protein sequence ID" value="QWV93545.1"/>
    <property type="molecule type" value="Genomic_DNA"/>
</dbReference>
<reference evidence="4 5" key="1">
    <citation type="submission" date="2021-06" db="EMBL/GenBank/DDBJ databases">
        <title>Gemonas diversity in paddy soil.</title>
        <authorList>
            <person name="Liu G."/>
        </authorList>
    </citation>
    <scope>NUCLEOTIDE SEQUENCE [LARGE SCALE GENOMIC DNA]</scope>
    <source>
        <strain evidence="4 5">RG10</strain>
    </source>
</reference>
<sequence>MIPANKATLLLALLLIPARLHAAPPEFQIDIKELDRQKPAVAPKPVQKPASKEHKPVPKKKEPAAKAKPETKKEQVSSGGEYVRYTIKPGDHIFKILVGHFGMSNEAAERLVPEIIELNDIKNIKTLEVGRTLLIPAAALHGAEAKAARKEKKPAPAPAEKPAPVPQPAPTTKAEPAPKLAPAPAPAPQPAPNPAPVPAPAPAPQPAPKAEPAPVPAPAPAPQPAPAPAPKAEPAPAPAHESPHAPAATPSKAAPSVPAIPEATTWVCHVSRHDAGSVVDSVLNAVSAAWSRNKIIQSPAGAAIPFSIRVDRYFEYKGNRYIVSIGENDPYNYTLIRILETAGYRVLMLTGKEDFQTVTERLFKLVGIAPDFGTHPLQEGKQAKGFLVRQDDAAGKRVLITDTAPPPGHKWVMPAGCGAK</sequence>
<feature type="region of interest" description="Disordered" evidence="1">
    <location>
        <begin position="145"/>
        <end position="257"/>
    </location>
</feature>
<feature type="compositionally biased region" description="Low complexity" evidence="1">
    <location>
        <begin position="39"/>
        <end position="49"/>
    </location>
</feature>
<proteinExistence type="predicted"/>
<dbReference type="InterPro" id="IPR018392">
    <property type="entry name" value="LysM"/>
</dbReference>
<feature type="domain" description="LysM" evidence="3">
    <location>
        <begin position="83"/>
        <end position="135"/>
    </location>
</feature>